<organism evidence="5 6">
    <name type="scientific">Elysia marginata</name>
    <dbReference type="NCBI Taxonomy" id="1093978"/>
    <lineage>
        <taxon>Eukaryota</taxon>
        <taxon>Metazoa</taxon>
        <taxon>Spiralia</taxon>
        <taxon>Lophotrochozoa</taxon>
        <taxon>Mollusca</taxon>
        <taxon>Gastropoda</taxon>
        <taxon>Heterobranchia</taxon>
        <taxon>Euthyneura</taxon>
        <taxon>Panpulmonata</taxon>
        <taxon>Sacoglossa</taxon>
        <taxon>Placobranchoidea</taxon>
        <taxon>Plakobranchidae</taxon>
        <taxon>Elysia</taxon>
    </lineage>
</organism>
<dbReference type="Proteomes" id="UP000762676">
    <property type="component" value="Unassembled WGS sequence"/>
</dbReference>
<accession>A0AAV4I3L4</accession>
<dbReference type="Pfam" id="PF10595">
    <property type="entry name" value="FAM161A_B"/>
    <property type="match status" value="1"/>
</dbReference>
<dbReference type="GO" id="GO:0044782">
    <property type="term" value="P:cilium organization"/>
    <property type="evidence" value="ECO:0007669"/>
    <property type="project" value="TreeGrafter"/>
</dbReference>
<dbReference type="GO" id="GO:0005856">
    <property type="term" value="C:cytoskeleton"/>
    <property type="evidence" value="ECO:0007669"/>
    <property type="project" value="UniProtKB-ARBA"/>
</dbReference>
<comment type="similarity">
    <text evidence="1">Belongs to the FAM161 family.</text>
</comment>
<evidence type="ECO:0000256" key="3">
    <source>
        <dbReference type="SAM" id="Coils"/>
    </source>
</evidence>
<keyword evidence="6" id="KW-1185">Reference proteome</keyword>
<protein>
    <submittedName>
        <fullName evidence="5">Protein FAM161A-like</fullName>
    </submittedName>
</protein>
<dbReference type="GO" id="GO:0005929">
    <property type="term" value="C:cilium"/>
    <property type="evidence" value="ECO:0007669"/>
    <property type="project" value="TreeGrafter"/>
</dbReference>
<feature type="region of interest" description="Disordered" evidence="4">
    <location>
        <begin position="584"/>
        <end position="603"/>
    </location>
</feature>
<feature type="compositionally biased region" description="Polar residues" evidence="4">
    <location>
        <begin position="166"/>
        <end position="178"/>
    </location>
</feature>
<dbReference type="EMBL" id="BMAT01013041">
    <property type="protein sequence ID" value="GFS04802.1"/>
    <property type="molecule type" value="Genomic_DNA"/>
</dbReference>
<sequence>MASTSHGLSVFANSCIKNPILPKTGLGSTLHESSEILIRYDDVLNEIKDFEVNTSKADADRDWRGGHSVIRSTSEELFASKAEEFYEKLQQLKEENRKTLESYERLYQQKLINEGLRNTQSFDFQAVTDEHEGRLEIDTTAQTKSTDADLLSKKPPPARTNKKSQNEPVLSQTLPQRSARTHEIKEMHSKSLVANLRKSRSLDNDDWSKLFLRPKIENGDDDFVIPTDTLSDHEKALLKVDKLWEDFDIAKYSQRRHSAASGQSRSKDSKNRGTKTSEWRHRITIPEPFNMSVREALKDSKKTKAQLELEQRRIEKQREEEAECEKKFKARPVPSHVYLPKFEEIMERNESRRHYVKQYCQELLKSQVKPFNFEIREEEKKKQRAQSAPIKRSERPKNGFKAKPVPAHIFKADVDEKLQEEEELRKIRIKMRSKELLREASLPPNMEAREKLKEQERKEKARKAKQANKVRQRVKSAYKNAHVVPDYDMLYREFQKELARRKSAREGTVVEPFDLETDRIRSNRHKIRKDIEMDEKRLKENRWPFESSRETPRSSLRYLGTLSTSLDSIPTHMTKSAELRSTMMKKDKEREMKRQLQKEADEKRRRVREAKMRRYLSEKTNSDDVPKVRDSIAERLKKKRLEERAAQEAYQRQIEEMKARIDESPLLVEKFMKANAKKEAENKFTRTLRGVGLDESKIPEGTATSKSMSEECYESDEASGDEEQFTRTAPVDTTYIKDYDEN</sequence>
<name>A0AAV4I3L4_9GAST</name>
<evidence type="ECO:0000256" key="1">
    <source>
        <dbReference type="ARBA" id="ARBA00006663"/>
    </source>
</evidence>
<keyword evidence="2 3" id="KW-0175">Coiled coil</keyword>
<comment type="caution">
    <text evidence="5">The sequence shown here is derived from an EMBL/GenBank/DDBJ whole genome shotgun (WGS) entry which is preliminary data.</text>
</comment>
<feature type="region of interest" description="Disordered" evidence="4">
    <location>
        <begin position="377"/>
        <end position="402"/>
    </location>
</feature>
<feature type="compositionally biased region" description="Acidic residues" evidence="4">
    <location>
        <begin position="711"/>
        <end position="723"/>
    </location>
</feature>
<gene>
    <name evidence="5" type="ORF">ElyMa_006505100</name>
</gene>
<feature type="compositionally biased region" description="Basic and acidic residues" evidence="4">
    <location>
        <begin position="265"/>
        <end position="281"/>
    </location>
</feature>
<feature type="coiled-coil region" evidence="3">
    <location>
        <begin position="290"/>
        <end position="327"/>
    </location>
</feature>
<proteinExistence type="inferred from homology"/>
<dbReference type="InterPro" id="IPR019579">
    <property type="entry name" value="FAM161A/B"/>
</dbReference>
<reference evidence="5 6" key="1">
    <citation type="journal article" date="2021" name="Elife">
        <title>Chloroplast acquisition without the gene transfer in kleptoplastic sea slugs, Plakobranchus ocellatus.</title>
        <authorList>
            <person name="Maeda T."/>
            <person name="Takahashi S."/>
            <person name="Yoshida T."/>
            <person name="Shimamura S."/>
            <person name="Takaki Y."/>
            <person name="Nagai Y."/>
            <person name="Toyoda A."/>
            <person name="Suzuki Y."/>
            <person name="Arimoto A."/>
            <person name="Ishii H."/>
            <person name="Satoh N."/>
            <person name="Nishiyama T."/>
            <person name="Hasebe M."/>
            <person name="Maruyama T."/>
            <person name="Minagawa J."/>
            <person name="Obokata J."/>
            <person name="Shigenobu S."/>
        </authorList>
    </citation>
    <scope>NUCLEOTIDE SEQUENCE [LARGE SCALE GENOMIC DNA]</scope>
</reference>
<feature type="region of interest" description="Disordered" evidence="4">
    <location>
        <begin position="440"/>
        <end position="470"/>
    </location>
</feature>
<feature type="region of interest" description="Disordered" evidence="4">
    <location>
        <begin position="133"/>
        <end position="187"/>
    </location>
</feature>
<feature type="region of interest" description="Disordered" evidence="4">
    <location>
        <begin position="694"/>
        <end position="742"/>
    </location>
</feature>
<evidence type="ECO:0000256" key="4">
    <source>
        <dbReference type="SAM" id="MobiDB-lite"/>
    </source>
</evidence>
<dbReference type="InterPro" id="IPR051655">
    <property type="entry name" value="FAM161"/>
</dbReference>
<dbReference type="PANTHER" id="PTHR21501:SF1">
    <property type="entry name" value="PROTEIN FAM-161"/>
    <property type="match status" value="1"/>
</dbReference>
<dbReference type="PANTHER" id="PTHR21501">
    <property type="entry name" value="PROTEIN FAM-161"/>
    <property type="match status" value="1"/>
</dbReference>
<feature type="coiled-coil region" evidence="3">
    <location>
        <begin position="82"/>
        <end position="109"/>
    </location>
</feature>
<evidence type="ECO:0000313" key="6">
    <source>
        <dbReference type="Proteomes" id="UP000762676"/>
    </source>
</evidence>
<feature type="compositionally biased region" description="Basic residues" evidence="4">
    <location>
        <begin position="460"/>
        <end position="470"/>
    </location>
</feature>
<feature type="region of interest" description="Disordered" evidence="4">
    <location>
        <begin position="254"/>
        <end position="281"/>
    </location>
</feature>
<feature type="compositionally biased region" description="Basic and acidic residues" evidence="4">
    <location>
        <begin position="447"/>
        <end position="459"/>
    </location>
</feature>
<evidence type="ECO:0000256" key="2">
    <source>
        <dbReference type="ARBA" id="ARBA00023054"/>
    </source>
</evidence>
<dbReference type="AlphaFoldDB" id="A0AAV4I3L4"/>
<evidence type="ECO:0000313" key="5">
    <source>
        <dbReference type="EMBL" id="GFS04802.1"/>
    </source>
</evidence>